<organism evidence="5 6">
    <name type="scientific">Nocardioides marmoribigeumensis</name>
    <dbReference type="NCBI Taxonomy" id="433649"/>
    <lineage>
        <taxon>Bacteria</taxon>
        <taxon>Bacillati</taxon>
        <taxon>Actinomycetota</taxon>
        <taxon>Actinomycetes</taxon>
        <taxon>Propionibacteriales</taxon>
        <taxon>Nocardioidaceae</taxon>
        <taxon>Nocardioides</taxon>
    </lineage>
</organism>
<keyword evidence="3" id="KW-0804">Transcription</keyword>
<gene>
    <name evidence="5" type="ORF">J2S63_001498</name>
</gene>
<sequence>MSDWVLAPDVLARARFAVSTSAETLAALGLLRRGSPPPWLAGWYARHAAAYQMTMATRPLWAAIVAEGFGPRWVADCLTAAPERVGDLVEELAGVRALSDEQVRADLRQTHGRDRLPEVLETTTGLGDAVADLMQWTWDTTLAEEWPRRRHVLEADVVSRTAALASGGWSAALEGMGRAYLGEGRVRISGHQLPPKHLGSGATLSFHPVSSPTSSVLWHLPAQRYAIVYQASGMGIVAEAVAPQALHRLLGSNRARILGLLAEPASTTQLAALIGLPVGSVGNHLTVLREAGLVGRRRSGRSVLYRRTQAGDALVASAAGGPP</sequence>
<evidence type="ECO:0000313" key="6">
    <source>
        <dbReference type="Proteomes" id="UP001183648"/>
    </source>
</evidence>
<dbReference type="PANTHER" id="PTHR43132">
    <property type="entry name" value="ARSENICAL RESISTANCE OPERON REPRESSOR ARSR-RELATED"/>
    <property type="match status" value="1"/>
</dbReference>
<dbReference type="Proteomes" id="UP001183648">
    <property type="component" value="Unassembled WGS sequence"/>
</dbReference>
<dbReference type="PANTHER" id="PTHR43132:SF6">
    <property type="entry name" value="HTH-TYPE TRANSCRIPTIONAL REPRESSOR CZRA"/>
    <property type="match status" value="1"/>
</dbReference>
<dbReference type="PRINTS" id="PR00778">
    <property type="entry name" value="HTHARSR"/>
</dbReference>
<dbReference type="Pfam" id="PF12840">
    <property type="entry name" value="HTH_20"/>
    <property type="match status" value="1"/>
</dbReference>
<reference evidence="5 6" key="1">
    <citation type="submission" date="2023-07" db="EMBL/GenBank/DDBJ databases">
        <title>Sequencing the genomes of 1000 actinobacteria strains.</title>
        <authorList>
            <person name="Klenk H.-P."/>
        </authorList>
    </citation>
    <scope>NUCLEOTIDE SEQUENCE [LARGE SCALE GENOMIC DNA]</scope>
    <source>
        <strain evidence="5 6">DSM 19426</strain>
    </source>
</reference>
<dbReference type="InterPro" id="IPR036388">
    <property type="entry name" value="WH-like_DNA-bd_sf"/>
</dbReference>
<dbReference type="RefSeq" id="WP_310300708.1">
    <property type="nucleotide sequence ID" value="NZ_BAAAPS010000008.1"/>
</dbReference>
<dbReference type="PROSITE" id="PS50987">
    <property type="entry name" value="HTH_ARSR_2"/>
    <property type="match status" value="1"/>
</dbReference>
<dbReference type="InterPro" id="IPR051011">
    <property type="entry name" value="Metal_resp_trans_reg"/>
</dbReference>
<evidence type="ECO:0000256" key="3">
    <source>
        <dbReference type="ARBA" id="ARBA00023163"/>
    </source>
</evidence>
<dbReference type="Gene3D" id="1.10.10.10">
    <property type="entry name" value="Winged helix-like DNA-binding domain superfamily/Winged helix DNA-binding domain"/>
    <property type="match status" value="1"/>
</dbReference>
<evidence type="ECO:0000256" key="1">
    <source>
        <dbReference type="ARBA" id="ARBA00023015"/>
    </source>
</evidence>
<keyword evidence="2 5" id="KW-0238">DNA-binding</keyword>
<evidence type="ECO:0000259" key="4">
    <source>
        <dbReference type="PROSITE" id="PS50987"/>
    </source>
</evidence>
<protein>
    <submittedName>
        <fullName evidence="5">DNA-binding transcriptional ArsR family regulator</fullName>
    </submittedName>
</protein>
<dbReference type="InterPro" id="IPR001845">
    <property type="entry name" value="HTH_ArsR_DNA-bd_dom"/>
</dbReference>
<dbReference type="InterPro" id="IPR036390">
    <property type="entry name" value="WH_DNA-bd_sf"/>
</dbReference>
<evidence type="ECO:0000256" key="2">
    <source>
        <dbReference type="ARBA" id="ARBA00023125"/>
    </source>
</evidence>
<accession>A0ABU2BTJ9</accession>
<dbReference type="InterPro" id="IPR011991">
    <property type="entry name" value="ArsR-like_HTH"/>
</dbReference>
<name>A0ABU2BTJ9_9ACTN</name>
<feature type="domain" description="HTH arsR-type" evidence="4">
    <location>
        <begin position="234"/>
        <end position="323"/>
    </location>
</feature>
<dbReference type="CDD" id="cd00090">
    <property type="entry name" value="HTH_ARSR"/>
    <property type="match status" value="1"/>
</dbReference>
<keyword evidence="1" id="KW-0805">Transcription regulation</keyword>
<keyword evidence="6" id="KW-1185">Reference proteome</keyword>
<dbReference type="SUPFAM" id="SSF46785">
    <property type="entry name" value="Winged helix' DNA-binding domain"/>
    <property type="match status" value="1"/>
</dbReference>
<dbReference type="EMBL" id="JAVDYG010000001">
    <property type="protein sequence ID" value="MDR7361945.1"/>
    <property type="molecule type" value="Genomic_DNA"/>
</dbReference>
<dbReference type="GO" id="GO:0003677">
    <property type="term" value="F:DNA binding"/>
    <property type="evidence" value="ECO:0007669"/>
    <property type="project" value="UniProtKB-KW"/>
</dbReference>
<dbReference type="SMART" id="SM00418">
    <property type="entry name" value="HTH_ARSR"/>
    <property type="match status" value="1"/>
</dbReference>
<evidence type="ECO:0000313" key="5">
    <source>
        <dbReference type="EMBL" id="MDR7361945.1"/>
    </source>
</evidence>
<comment type="caution">
    <text evidence="5">The sequence shown here is derived from an EMBL/GenBank/DDBJ whole genome shotgun (WGS) entry which is preliminary data.</text>
</comment>
<proteinExistence type="predicted"/>